<proteinExistence type="predicted"/>
<evidence type="ECO:0008006" key="4">
    <source>
        <dbReference type="Google" id="ProtNLM"/>
    </source>
</evidence>
<keyword evidence="1" id="KW-0732">Signal</keyword>
<dbReference type="RefSeq" id="WP_253477716.1">
    <property type="nucleotide sequence ID" value="NZ_JALJXV010000004.1"/>
</dbReference>
<sequence length="190" mass="21229">MRYRILKAALVPGLFILAISAEATMRCEGGIAQRGDRTFEIEDLCGTPDLREPLSVVRGNDGALLTVSERWYYNPGPQGLVRMIDFRDGRVRRFESGGYGYRTFPGSGCSAQSLRRGMNRMELLGTCGPPDAQQTLPPIQTPGFGHGHHAVRHLPVREEWFYTFGSGQLSRIVTLEHGRVTRVETGRRTH</sequence>
<dbReference type="Proteomes" id="UP001205843">
    <property type="component" value="Unassembled WGS sequence"/>
</dbReference>
<evidence type="ECO:0000313" key="2">
    <source>
        <dbReference type="EMBL" id="MCP1674992.1"/>
    </source>
</evidence>
<feature type="chain" id="PRO_5041986648" description="DUF2845 domain-containing protein" evidence="1">
    <location>
        <begin position="24"/>
        <end position="190"/>
    </location>
</feature>
<organism evidence="2 3">
    <name type="scientific">Natronocella acetinitrilica</name>
    <dbReference type="NCBI Taxonomy" id="414046"/>
    <lineage>
        <taxon>Bacteria</taxon>
        <taxon>Pseudomonadati</taxon>
        <taxon>Pseudomonadota</taxon>
        <taxon>Gammaproteobacteria</taxon>
        <taxon>Chromatiales</taxon>
        <taxon>Ectothiorhodospiraceae</taxon>
        <taxon>Natronocella</taxon>
    </lineage>
</organism>
<reference evidence="2" key="1">
    <citation type="submission" date="2022-03" db="EMBL/GenBank/DDBJ databases">
        <title>Genomic Encyclopedia of Type Strains, Phase III (KMG-III): the genomes of soil and plant-associated and newly described type strains.</title>
        <authorList>
            <person name="Whitman W."/>
        </authorList>
    </citation>
    <scope>NUCLEOTIDE SEQUENCE</scope>
    <source>
        <strain evidence="2">ANL 6-2</strain>
    </source>
</reference>
<dbReference type="InterPro" id="IPR021268">
    <property type="entry name" value="DUF2845"/>
</dbReference>
<protein>
    <recommendedName>
        <fullName evidence="4">DUF2845 domain-containing protein</fullName>
    </recommendedName>
</protein>
<evidence type="ECO:0000256" key="1">
    <source>
        <dbReference type="SAM" id="SignalP"/>
    </source>
</evidence>
<accession>A0AAE3KG92</accession>
<dbReference type="EMBL" id="JALJXV010000004">
    <property type="protein sequence ID" value="MCP1674992.1"/>
    <property type="molecule type" value="Genomic_DNA"/>
</dbReference>
<gene>
    <name evidence="2" type="ORF">J2T57_002130</name>
</gene>
<dbReference type="AlphaFoldDB" id="A0AAE3KG92"/>
<feature type="signal peptide" evidence="1">
    <location>
        <begin position="1"/>
        <end position="23"/>
    </location>
</feature>
<keyword evidence="3" id="KW-1185">Reference proteome</keyword>
<comment type="caution">
    <text evidence="2">The sequence shown here is derived from an EMBL/GenBank/DDBJ whole genome shotgun (WGS) entry which is preliminary data.</text>
</comment>
<evidence type="ECO:0000313" key="3">
    <source>
        <dbReference type="Proteomes" id="UP001205843"/>
    </source>
</evidence>
<dbReference type="Pfam" id="PF11006">
    <property type="entry name" value="DUF2845"/>
    <property type="match status" value="2"/>
</dbReference>
<name>A0AAE3KG92_9GAMM</name>